<feature type="domain" description="HD-GYP" evidence="1">
    <location>
        <begin position="525"/>
        <end position="718"/>
    </location>
</feature>
<dbReference type="Pfam" id="PF13185">
    <property type="entry name" value="GAF_2"/>
    <property type="match status" value="1"/>
</dbReference>
<evidence type="ECO:0000313" key="3">
    <source>
        <dbReference type="Proteomes" id="UP000316562"/>
    </source>
</evidence>
<dbReference type="CDD" id="cd00077">
    <property type="entry name" value="HDc"/>
    <property type="match status" value="1"/>
</dbReference>
<dbReference type="AlphaFoldDB" id="A0A519BF44"/>
<dbReference type="Pfam" id="PF13487">
    <property type="entry name" value="HD_5"/>
    <property type="match status" value="1"/>
</dbReference>
<proteinExistence type="predicted"/>
<evidence type="ECO:0000259" key="1">
    <source>
        <dbReference type="PROSITE" id="PS51832"/>
    </source>
</evidence>
<sequence>MVEFPEIAYFMSKDLLSKNSKEDVYEKIAITASKFIKSDLITIFVVNDELTKPGGPELSDKIDCVKYYKKNQFIKEDFTLNIGESIIGSVIENGEPIVIKDFKENLTDAYYEVEKQFSGMTSLLSIPIFAGPLVLGALNIYSENIYEFSEQDEEIGNFIALIGGIFIYNSTLFENANFLYLNQKQQNEKIGTLLSVSNLVSSSLDLSNILSLSADKLIEFTGVSAAAVYFVDKEENKFCYEFFNCSKPECELYNSTLQCYTSPNFQCAHINEISNLCKCEKSDIILSKCTECPYFRSLRLKLLKLYIREQGKTREAESIVDNRNFSRNDVEEATTYAFGKTENVDGKPAPPPQFITLPSSFVAGEELCLNCLKIFKPVIRNLNENIFERAGIISSFEVDNYDNNYNKNGAASAYCNKNNGSKNIYKKESRKEKNDKSFKDLFELCEIIIPLKTEKNFIGFIFLLNENSLENENLQKEDNHGEHKKKYANNKPNNAAGLIDSLDFLSAVSDIIAVALSNAESLNAVEEAHFETINSMSEAIEARDEYTKNHGDRLVEYATLIASKLGLSETAIRDIKYGAVLHDVGKIGIRDSVLNKQGKLTDEEYEEIKKHPEIGFNLLKKIKFLAPVANIVLHHQERYDGKGYPEGLRGNSIPVGSRIIAVIDTFDAMTTDRPYRKAMPKEKALLEIKKCSGTQFDPNIVDIFFKVVSEEETALKEQ</sequence>
<name>A0A519BF44_ACIG2</name>
<dbReference type="SUPFAM" id="SSF55781">
    <property type="entry name" value="GAF domain-like"/>
    <property type="match status" value="2"/>
</dbReference>
<dbReference type="InterPro" id="IPR037522">
    <property type="entry name" value="HD_GYP_dom"/>
</dbReference>
<comment type="caution">
    <text evidence="2">The sequence shown here is derived from an EMBL/GenBank/DDBJ whole genome shotgun (WGS) entry which is preliminary data.</text>
</comment>
<reference evidence="2 3" key="1">
    <citation type="journal article" date="2019" name="ISME J.">
        <title>Insights into ecological role of a new deltaproteobacterial order Candidatus Acidulodesulfobacterales by metagenomics and metatranscriptomics.</title>
        <authorList>
            <person name="Tan S."/>
            <person name="Liu J."/>
            <person name="Fang Y."/>
            <person name="Hedlund B.P."/>
            <person name="Lian Z.H."/>
            <person name="Huang L.Y."/>
            <person name="Li J.T."/>
            <person name="Huang L.N."/>
            <person name="Li W.J."/>
            <person name="Jiang H.C."/>
            <person name="Dong H.L."/>
            <person name="Shu W.S."/>
        </authorList>
    </citation>
    <scope>NUCLEOTIDE SEQUENCE [LARGE SCALE GENOMIC DNA]</scope>
    <source>
        <strain evidence="2">AP2</strain>
    </source>
</reference>
<organism evidence="2 3">
    <name type="scientific">Acididesulfobacter guangdongensis</name>
    <dbReference type="NCBI Taxonomy" id="2597225"/>
    <lineage>
        <taxon>Bacteria</taxon>
        <taxon>Deltaproteobacteria</taxon>
        <taxon>Candidatus Acidulodesulfobacterales</taxon>
        <taxon>Candidatus Acididesulfobacter</taxon>
    </lineage>
</organism>
<dbReference type="PANTHER" id="PTHR43155:SF2">
    <property type="entry name" value="CYCLIC DI-GMP PHOSPHODIESTERASE PA4108"/>
    <property type="match status" value="1"/>
</dbReference>
<dbReference type="EMBL" id="SGBC01000003">
    <property type="protein sequence ID" value="RZD15884.1"/>
    <property type="molecule type" value="Genomic_DNA"/>
</dbReference>
<protein>
    <submittedName>
        <fullName evidence="2">HD domain-containing protein</fullName>
    </submittedName>
</protein>
<dbReference type="SUPFAM" id="SSF109604">
    <property type="entry name" value="HD-domain/PDEase-like"/>
    <property type="match status" value="1"/>
</dbReference>
<dbReference type="PANTHER" id="PTHR43155">
    <property type="entry name" value="CYCLIC DI-GMP PHOSPHODIESTERASE PA4108-RELATED"/>
    <property type="match status" value="1"/>
</dbReference>
<dbReference type="Gene3D" id="1.10.3210.10">
    <property type="entry name" value="Hypothetical protein af1432"/>
    <property type="match status" value="1"/>
</dbReference>
<dbReference type="InterPro" id="IPR003607">
    <property type="entry name" value="HD/PDEase_dom"/>
</dbReference>
<dbReference type="PROSITE" id="PS51832">
    <property type="entry name" value="HD_GYP"/>
    <property type="match status" value="1"/>
</dbReference>
<accession>A0A519BF44</accession>
<dbReference type="SMART" id="SM00065">
    <property type="entry name" value="GAF"/>
    <property type="match status" value="1"/>
</dbReference>
<dbReference type="SMART" id="SM00471">
    <property type="entry name" value="HDc"/>
    <property type="match status" value="1"/>
</dbReference>
<dbReference type="Proteomes" id="UP000316562">
    <property type="component" value="Unassembled WGS sequence"/>
</dbReference>
<evidence type="ECO:0000313" key="2">
    <source>
        <dbReference type="EMBL" id="RZD15884.1"/>
    </source>
</evidence>
<dbReference type="InterPro" id="IPR003018">
    <property type="entry name" value="GAF"/>
</dbReference>
<dbReference type="InterPro" id="IPR029016">
    <property type="entry name" value="GAF-like_dom_sf"/>
</dbReference>
<gene>
    <name evidence="2" type="ORF">EVJ46_06710</name>
</gene>
<dbReference type="Gene3D" id="3.30.450.40">
    <property type="match status" value="2"/>
</dbReference>